<keyword evidence="7 8" id="KW-0408">Iron</keyword>
<feature type="domain" description="VOC" evidence="10">
    <location>
        <begin position="163"/>
        <end position="283"/>
    </location>
</feature>
<dbReference type="EMBL" id="JAFCJH010000007">
    <property type="protein sequence ID" value="MBR0795479.1"/>
    <property type="molecule type" value="Genomic_DNA"/>
</dbReference>
<dbReference type="InterPro" id="IPR029068">
    <property type="entry name" value="Glyas_Bleomycin-R_OHBP_Dase"/>
</dbReference>
<dbReference type="SUPFAM" id="SSF54593">
    <property type="entry name" value="Glyoxalase/Bleomycin resistance protein/Dihydroxybiphenyl dioxygenase"/>
    <property type="match status" value="1"/>
</dbReference>
<dbReference type="InterPro" id="IPR050383">
    <property type="entry name" value="GlyoxalaseI/FosfomycinResist"/>
</dbReference>
<evidence type="ECO:0000313" key="12">
    <source>
        <dbReference type="Proteomes" id="UP001315278"/>
    </source>
</evidence>
<proteinExistence type="inferred from homology"/>
<comment type="caution">
    <text evidence="11">The sequence shown here is derived from an EMBL/GenBank/DDBJ whole genome shotgun (WGS) entry which is preliminary data.</text>
</comment>
<dbReference type="PROSITE" id="PS00082">
    <property type="entry name" value="EXTRADIOL_DIOXYGENAS"/>
    <property type="match status" value="1"/>
</dbReference>
<feature type="region of interest" description="Disordered" evidence="9">
    <location>
        <begin position="1"/>
        <end position="24"/>
    </location>
</feature>
<organism evidence="11 12">
    <name type="scientific">Bradyrhizobium jicamae</name>
    <dbReference type="NCBI Taxonomy" id="280332"/>
    <lineage>
        <taxon>Bacteria</taxon>
        <taxon>Pseudomonadati</taxon>
        <taxon>Pseudomonadota</taxon>
        <taxon>Alphaproteobacteria</taxon>
        <taxon>Hyphomicrobiales</taxon>
        <taxon>Nitrobacteraceae</taxon>
        <taxon>Bradyrhizobium</taxon>
    </lineage>
</organism>
<dbReference type="Proteomes" id="UP001315278">
    <property type="component" value="Unassembled WGS sequence"/>
</dbReference>
<reference evidence="12" key="1">
    <citation type="journal article" date="2021" name="ISME J.">
        <title>Evolutionary origin and ecological implication of a unique nif island in free-living Bradyrhizobium lineages.</title>
        <authorList>
            <person name="Tao J."/>
        </authorList>
    </citation>
    <scope>NUCLEOTIDE SEQUENCE [LARGE SCALE GENOMIC DNA]</scope>
    <source>
        <strain evidence="12">SZCCT0434</strain>
    </source>
</reference>
<dbReference type="PANTHER" id="PTHR21366">
    <property type="entry name" value="GLYOXALASE FAMILY PROTEIN"/>
    <property type="match status" value="1"/>
</dbReference>
<feature type="domain" description="VOC" evidence="10">
    <location>
        <begin position="31"/>
        <end position="142"/>
    </location>
</feature>
<dbReference type="InterPro" id="IPR000486">
    <property type="entry name" value="Xdiol_ring_cleave_dOase_1/2"/>
</dbReference>
<comment type="cofactor">
    <cofactor evidence="1 8">
        <name>Fe(2+)</name>
        <dbReference type="ChEBI" id="CHEBI:29033"/>
    </cofactor>
</comment>
<dbReference type="InterPro" id="IPR037523">
    <property type="entry name" value="VOC_core"/>
</dbReference>
<keyword evidence="4 8" id="KW-0058">Aromatic hydrocarbons catabolism</keyword>
<evidence type="ECO:0000313" key="11">
    <source>
        <dbReference type="EMBL" id="MBR0795479.1"/>
    </source>
</evidence>
<comment type="similarity">
    <text evidence="2 8">Belongs to the extradiol ring-cleavage dioxygenase family.</text>
</comment>
<protein>
    <submittedName>
        <fullName evidence="11">VOC family protein</fullName>
    </submittedName>
</protein>
<name>A0ABS5FFA3_9BRAD</name>
<evidence type="ECO:0000256" key="5">
    <source>
        <dbReference type="ARBA" id="ARBA00022964"/>
    </source>
</evidence>
<evidence type="ECO:0000256" key="3">
    <source>
        <dbReference type="ARBA" id="ARBA00022723"/>
    </source>
</evidence>
<evidence type="ECO:0000256" key="7">
    <source>
        <dbReference type="ARBA" id="ARBA00023004"/>
    </source>
</evidence>
<feature type="compositionally biased region" description="Basic and acidic residues" evidence="9">
    <location>
        <begin position="1"/>
        <end position="13"/>
    </location>
</feature>
<evidence type="ECO:0000256" key="6">
    <source>
        <dbReference type="ARBA" id="ARBA00023002"/>
    </source>
</evidence>
<evidence type="ECO:0000256" key="9">
    <source>
        <dbReference type="SAM" id="MobiDB-lite"/>
    </source>
</evidence>
<evidence type="ECO:0000256" key="8">
    <source>
        <dbReference type="RuleBase" id="RU000683"/>
    </source>
</evidence>
<dbReference type="Gene3D" id="3.10.180.10">
    <property type="entry name" value="2,3-Dihydroxybiphenyl 1,2-Dioxygenase, domain 1"/>
    <property type="match status" value="2"/>
</dbReference>
<accession>A0ABS5FFA3</accession>
<dbReference type="InterPro" id="IPR004360">
    <property type="entry name" value="Glyas_Fos-R_dOase_dom"/>
</dbReference>
<dbReference type="PANTHER" id="PTHR21366:SF14">
    <property type="entry name" value="GLYOXALASE DOMAIN-CONTAINING PROTEIN 5"/>
    <property type="match status" value="1"/>
</dbReference>
<dbReference type="Pfam" id="PF00903">
    <property type="entry name" value="Glyoxalase"/>
    <property type="match status" value="2"/>
</dbReference>
<dbReference type="PROSITE" id="PS51819">
    <property type="entry name" value="VOC"/>
    <property type="match status" value="2"/>
</dbReference>
<evidence type="ECO:0000256" key="2">
    <source>
        <dbReference type="ARBA" id="ARBA00008784"/>
    </source>
</evidence>
<sequence length="346" mass="38645">MTEGSRDEKKPEGARMSLPTTNHDPGFRITRASHVILTVRDLVASRQFYERVIGLILTAEEDGALYFRGVEEACHHSLVLRKGSDAGCARLGLRVFQEADLDRLKVFFEARGCPAVWAEVPHQGRTLHAADPAGTPLEFCAIMPVVPRMITRFTRHAGGSALRLDHYQVLTPEVRKACEFYTAAGFRLSEYIAPRGTFDLRGVFLQRKGNPHDIVFFNGAGPRLHHFAFLAPEVHHLLSACDLAGELGYGASVERGPGRHGPGHAMYVYMRDPDGHRVELFNTHYQIMDIENEPVGWDPSDHTISFPWGLPARQAWFEEATPFAGVAIREPETKPRPLTLEAYLGK</sequence>
<evidence type="ECO:0000256" key="1">
    <source>
        <dbReference type="ARBA" id="ARBA00001954"/>
    </source>
</evidence>
<evidence type="ECO:0000256" key="4">
    <source>
        <dbReference type="ARBA" id="ARBA00022797"/>
    </source>
</evidence>
<keyword evidence="5 8" id="KW-0223">Dioxygenase</keyword>
<keyword evidence="12" id="KW-1185">Reference proteome</keyword>
<evidence type="ECO:0000259" key="10">
    <source>
        <dbReference type="PROSITE" id="PS51819"/>
    </source>
</evidence>
<keyword evidence="3" id="KW-0479">Metal-binding</keyword>
<gene>
    <name evidence="11" type="ORF">JQ615_08765</name>
</gene>
<keyword evidence="6 8" id="KW-0560">Oxidoreductase</keyword>